<dbReference type="EMBL" id="JACXVP010000004">
    <property type="protein sequence ID" value="KAG5611117.1"/>
    <property type="molecule type" value="Genomic_DNA"/>
</dbReference>
<evidence type="ECO:0000313" key="2">
    <source>
        <dbReference type="Proteomes" id="UP000824120"/>
    </source>
</evidence>
<evidence type="ECO:0000313" key="1">
    <source>
        <dbReference type="EMBL" id="KAG5611117.1"/>
    </source>
</evidence>
<feature type="non-terminal residue" evidence="1">
    <location>
        <position position="1"/>
    </location>
</feature>
<organism evidence="1 2">
    <name type="scientific">Solanum commersonii</name>
    <name type="common">Commerson's wild potato</name>
    <name type="synonym">Commerson's nightshade</name>
    <dbReference type="NCBI Taxonomy" id="4109"/>
    <lineage>
        <taxon>Eukaryota</taxon>
        <taxon>Viridiplantae</taxon>
        <taxon>Streptophyta</taxon>
        <taxon>Embryophyta</taxon>
        <taxon>Tracheophyta</taxon>
        <taxon>Spermatophyta</taxon>
        <taxon>Magnoliopsida</taxon>
        <taxon>eudicotyledons</taxon>
        <taxon>Gunneridae</taxon>
        <taxon>Pentapetalae</taxon>
        <taxon>asterids</taxon>
        <taxon>lamiids</taxon>
        <taxon>Solanales</taxon>
        <taxon>Solanaceae</taxon>
        <taxon>Solanoideae</taxon>
        <taxon>Solaneae</taxon>
        <taxon>Solanum</taxon>
    </lineage>
</organism>
<sequence>RWYPSMIKWRKCGMECTAKLKVNSHVTRPSRVGKLTLTIDHGSNSESLKPLIHALHITIYRDKDFCYAVGVSSVTKKLEVEACIAWWLDIF</sequence>
<name>A0A9J5ZFB3_SOLCO</name>
<keyword evidence="2" id="KW-1185">Reference proteome</keyword>
<dbReference type="AlphaFoldDB" id="A0A9J5ZFB3"/>
<proteinExistence type="predicted"/>
<accession>A0A9J5ZFB3</accession>
<gene>
    <name evidence="1" type="ORF">H5410_022398</name>
</gene>
<comment type="caution">
    <text evidence="1">The sequence shown here is derived from an EMBL/GenBank/DDBJ whole genome shotgun (WGS) entry which is preliminary data.</text>
</comment>
<reference evidence="1 2" key="1">
    <citation type="submission" date="2020-09" db="EMBL/GenBank/DDBJ databases">
        <title>De no assembly of potato wild relative species, Solanum commersonii.</title>
        <authorList>
            <person name="Cho K."/>
        </authorList>
    </citation>
    <scope>NUCLEOTIDE SEQUENCE [LARGE SCALE GENOMIC DNA]</scope>
    <source>
        <strain evidence="1">LZ3.2</strain>
        <tissue evidence="1">Leaf</tissue>
    </source>
</reference>
<dbReference type="Proteomes" id="UP000824120">
    <property type="component" value="Chromosome 4"/>
</dbReference>
<protein>
    <submittedName>
        <fullName evidence="1">Uncharacterized protein</fullName>
    </submittedName>
</protein>